<keyword evidence="2 6" id="KW-0812">Transmembrane</keyword>
<name>A0A6N4UQ30_9MYCO</name>
<keyword evidence="4 6" id="KW-0472">Membrane</keyword>
<feature type="transmembrane region" description="Helical" evidence="6">
    <location>
        <begin position="47"/>
        <end position="67"/>
    </location>
</feature>
<feature type="transmembrane region" description="Helical" evidence="6">
    <location>
        <begin position="74"/>
        <end position="92"/>
    </location>
</feature>
<sequence length="176" mass="18372">MSTGDYQSEFGQHGQPGGYPPPYGGQVPGGYPPPYGTQAPGGLGRRWFARVIDGILVGIVAFFLGFFTDSLSNYWVTGLFTGLLMFVYYVAFEVGMGATPGKKMLGLAVHGPGNAPKPTAAQSAIRNAFTLLTIIPFVGGFLAVVAMIIIAVTISGSPTKQGKHDELAGGTQVTRG</sequence>
<evidence type="ECO:0000259" key="7">
    <source>
        <dbReference type="Pfam" id="PF06271"/>
    </source>
</evidence>
<organism evidence="8 9">
    <name type="scientific">Mycolicibacterium alvei</name>
    <dbReference type="NCBI Taxonomy" id="67081"/>
    <lineage>
        <taxon>Bacteria</taxon>
        <taxon>Bacillati</taxon>
        <taxon>Actinomycetota</taxon>
        <taxon>Actinomycetes</taxon>
        <taxon>Mycobacteriales</taxon>
        <taxon>Mycobacteriaceae</taxon>
        <taxon>Mycolicibacterium</taxon>
    </lineage>
</organism>
<dbReference type="Pfam" id="PF06271">
    <property type="entry name" value="RDD"/>
    <property type="match status" value="1"/>
</dbReference>
<feature type="region of interest" description="Disordered" evidence="5">
    <location>
        <begin position="1"/>
        <end position="35"/>
    </location>
</feature>
<protein>
    <submittedName>
        <fullName evidence="8">RDD family protein</fullName>
    </submittedName>
</protein>
<dbReference type="GO" id="GO:0016020">
    <property type="term" value="C:membrane"/>
    <property type="evidence" value="ECO:0007669"/>
    <property type="project" value="UniProtKB-SubCell"/>
</dbReference>
<dbReference type="EMBL" id="AP022565">
    <property type="protein sequence ID" value="BBX25757.1"/>
    <property type="molecule type" value="Genomic_DNA"/>
</dbReference>
<evidence type="ECO:0000313" key="9">
    <source>
        <dbReference type="Proteomes" id="UP000466906"/>
    </source>
</evidence>
<gene>
    <name evidence="8" type="ORF">MALV_08820</name>
</gene>
<accession>A0A6N4UQ30</accession>
<dbReference type="InterPro" id="IPR010432">
    <property type="entry name" value="RDD"/>
</dbReference>
<evidence type="ECO:0000256" key="4">
    <source>
        <dbReference type="ARBA" id="ARBA00023136"/>
    </source>
</evidence>
<proteinExistence type="predicted"/>
<dbReference type="KEGG" id="malv:MALV_08820"/>
<feature type="transmembrane region" description="Helical" evidence="6">
    <location>
        <begin position="128"/>
        <end position="154"/>
    </location>
</feature>
<dbReference type="AlphaFoldDB" id="A0A6N4UQ30"/>
<evidence type="ECO:0000256" key="1">
    <source>
        <dbReference type="ARBA" id="ARBA00004141"/>
    </source>
</evidence>
<reference evidence="8 9" key="1">
    <citation type="journal article" date="2019" name="Emerg. Microbes Infect.">
        <title>Comprehensive subspecies identification of 175 nontuberculous mycobacteria species based on 7547 genomic profiles.</title>
        <authorList>
            <person name="Matsumoto Y."/>
            <person name="Kinjo T."/>
            <person name="Motooka D."/>
            <person name="Nabeya D."/>
            <person name="Jung N."/>
            <person name="Uechi K."/>
            <person name="Horii T."/>
            <person name="Iida T."/>
            <person name="Fujita J."/>
            <person name="Nakamura S."/>
        </authorList>
    </citation>
    <scope>NUCLEOTIDE SEQUENCE [LARGE SCALE GENOMIC DNA]</scope>
    <source>
        <strain evidence="8 9">JCM 12272</strain>
    </source>
</reference>
<dbReference type="RefSeq" id="WP_163661395.1">
    <property type="nucleotide sequence ID" value="NZ_AP022565.1"/>
</dbReference>
<keyword evidence="9" id="KW-1185">Reference proteome</keyword>
<keyword evidence="3 6" id="KW-1133">Transmembrane helix</keyword>
<feature type="domain" description="RDD" evidence="7">
    <location>
        <begin position="41"/>
        <end position="169"/>
    </location>
</feature>
<comment type="subcellular location">
    <subcellularLocation>
        <location evidence="1">Membrane</location>
        <topology evidence="1">Multi-pass membrane protein</topology>
    </subcellularLocation>
</comment>
<feature type="compositionally biased region" description="Polar residues" evidence="5">
    <location>
        <begin position="1"/>
        <end position="10"/>
    </location>
</feature>
<evidence type="ECO:0000256" key="3">
    <source>
        <dbReference type="ARBA" id="ARBA00022989"/>
    </source>
</evidence>
<dbReference type="Proteomes" id="UP000466906">
    <property type="component" value="Chromosome"/>
</dbReference>
<evidence type="ECO:0000256" key="5">
    <source>
        <dbReference type="SAM" id="MobiDB-lite"/>
    </source>
</evidence>
<evidence type="ECO:0000256" key="6">
    <source>
        <dbReference type="SAM" id="Phobius"/>
    </source>
</evidence>
<evidence type="ECO:0000256" key="2">
    <source>
        <dbReference type="ARBA" id="ARBA00022692"/>
    </source>
</evidence>
<evidence type="ECO:0000313" key="8">
    <source>
        <dbReference type="EMBL" id="BBX25757.1"/>
    </source>
</evidence>